<dbReference type="SUPFAM" id="SSF48179">
    <property type="entry name" value="6-phosphogluconate dehydrogenase C-terminal domain-like"/>
    <property type="match status" value="1"/>
</dbReference>
<dbReference type="InterPro" id="IPR036291">
    <property type="entry name" value="NAD(P)-bd_dom_sf"/>
</dbReference>
<dbReference type="Pfam" id="PF02558">
    <property type="entry name" value="ApbA"/>
    <property type="match status" value="1"/>
</dbReference>
<protein>
    <recommendedName>
        <fullName evidence="4">2-dehydropantoate 2-reductase</fullName>
        <ecNumber evidence="3">1.1.1.169</ecNumber>
    </recommendedName>
    <alternativeName>
        <fullName evidence="7">Ketopantoate reductase</fullName>
    </alternativeName>
</protein>
<dbReference type="SUPFAM" id="SSF51735">
    <property type="entry name" value="NAD(P)-binding Rossmann-fold domains"/>
    <property type="match status" value="1"/>
</dbReference>
<dbReference type="EMBL" id="CP089982">
    <property type="protein sequence ID" value="WXA92828.1"/>
    <property type="molecule type" value="Genomic_DNA"/>
</dbReference>
<dbReference type="InterPro" id="IPR013332">
    <property type="entry name" value="KPR_N"/>
</dbReference>
<organism evidence="11 12">
    <name type="scientific">Pendulispora brunnea</name>
    <dbReference type="NCBI Taxonomy" id="2905690"/>
    <lineage>
        <taxon>Bacteria</taxon>
        <taxon>Pseudomonadati</taxon>
        <taxon>Myxococcota</taxon>
        <taxon>Myxococcia</taxon>
        <taxon>Myxococcales</taxon>
        <taxon>Sorangiineae</taxon>
        <taxon>Pendulisporaceae</taxon>
        <taxon>Pendulispora</taxon>
    </lineage>
</organism>
<evidence type="ECO:0000256" key="6">
    <source>
        <dbReference type="ARBA" id="ARBA00023002"/>
    </source>
</evidence>
<keyword evidence="12" id="KW-1185">Reference proteome</keyword>
<accession>A0ABZ2K639</accession>
<dbReference type="InterPro" id="IPR051402">
    <property type="entry name" value="KPR-Related"/>
</dbReference>
<dbReference type="GO" id="GO:0008677">
    <property type="term" value="F:2-dehydropantoate 2-reductase activity"/>
    <property type="evidence" value="ECO:0007669"/>
    <property type="project" value="UniProtKB-EC"/>
</dbReference>
<name>A0ABZ2K639_9BACT</name>
<dbReference type="PANTHER" id="PTHR21708">
    <property type="entry name" value="PROBABLE 2-DEHYDROPANTOATE 2-REDUCTASE"/>
    <property type="match status" value="1"/>
</dbReference>
<dbReference type="NCBIfam" id="TIGR00745">
    <property type="entry name" value="apbA_panE"/>
    <property type="match status" value="1"/>
</dbReference>
<evidence type="ECO:0000313" key="11">
    <source>
        <dbReference type="EMBL" id="WXA92828.1"/>
    </source>
</evidence>
<dbReference type="Pfam" id="PF08546">
    <property type="entry name" value="ApbA_C"/>
    <property type="match status" value="1"/>
</dbReference>
<evidence type="ECO:0000256" key="1">
    <source>
        <dbReference type="ARBA" id="ARBA00004994"/>
    </source>
</evidence>
<feature type="domain" description="Ketopantoate reductase C-terminal" evidence="10">
    <location>
        <begin position="187"/>
        <end position="335"/>
    </location>
</feature>
<dbReference type="PANTHER" id="PTHR21708:SF26">
    <property type="entry name" value="2-DEHYDROPANTOATE 2-REDUCTASE"/>
    <property type="match status" value="1"/>
</dbReference>
<dbReference type="InterPro" id="IPR008927">
    <property type="entry name" value="6-PGluconate_DH-like_C_sf"/>
</dbReference>
<evidence type="ECO:0000256" key="2">
    <source>
        <dbReference type="ARBA" id="ARBA00007870"/>
    </source>
</evidence>
<dbReference type="Proteomes" id="UP001379533">
    <property type="component" value="Chromosome"/>
</dbReference>
<evidence type="ECO:0000256" key="4">
    <source>
        <dbReference type="ARBA" id="ARBA00019465"/>
    </source>
</evidence>
<keyword evidence="5" id="KW-0521">NADP</keyword>
<evidence type="ECO:0000313" key="12">
    <source>
        <dbReference type="Proteomes" id="UP001379533"/>
    </source>
</evidence>
<dbReference type="InterPro" id="IPR013328">
    <property type="entry name" value="6PGD_dom2"/>
</dbReference>
<evidence type="ECO:0000256" key="3">
    <source>
        <dbReference type="ARBA" id="ARBA00013014"/>
    </source>
</evidence>
<evidence type="ECO:0000256" key="8">
    <source>
        <dbReference type="ARBA" id="ARBA00048793"/>
    </source>
</evidence>
<evidence type="ECO:0000259" key="10">
    <source>
        <dbReference type="Pfam" id="PF08546"/>
    </source>
</evidence>
<comment type="similarity">
    <text evidence="2">Belongs to the ketopantoate reductase family.</text>
</comment>
<evidence type="ECO:0000256" key="5">
    <source>
        <dbReference type="ARBA" id="ARBA00022857"/>
    </source>
</evidence>
<dbReference type="InterPro" id="IPR003710">
    <property type="entry name" value="ApbA"/>
</dbReference>
<keyword evidence="6 11" id="KW-0560">Oxidoreductase</keyword>
<dbReference type="Gene3D" id="3.40.50.720">
    <property type="entry name" value="NAD(P)-binding Rossmann-like Domain"/>
    <property type="match status" value="1"/>
</dbReference>
<reference evidence="11 12" key="1">
    <citation type="submission" date="2021-12" db="EMBL/GenBank/DDBJ databases">
        <title>Discovery of the Pendulisporaceae a myxobacterial family with distinct sporulation behavior and unique specialized metabolism.</title>
        <authorList>
            <person name="Garcia R."/>
            <person name="Popoff A."/>
            <person name="Bader C.D."/>
            <person name="Loehr J."/>
            <person name="Walesch S."/>
            <person name="Walt C."/>
            <person name="Boldt J."/>
            <person name="Bunk B."/>
            <person name="Haeckl F.J.F.P.J."/>
            <person name="Gunesch A.P."/>
            <person name="Birkelbach J."/>
            <person name="Nuebel U."/>
            <person name="Pietschmann T."/>
            <person name="Bach T."/>
            <person name="Mueller R."/>
        </authorList>
    </citation>
    <scope>NUCLEOTIDE SEQUENCE [LARGE SCALE GENOMIC DNA]</scope>
    <source>
        <strain evidence="11 12">MSr12523</strain>
    </source>
</reference>
<comment type="pathway">
    <text evidence="1">Cofactor biosynthesis; (R)-pantothenate biosynthesis; (R)-pantoate from 3-methyl-2-oxobutanoate: step 2/2.</text>
</comment>
<proteinExistence type="inferred from homology"/>
<dbReference type="EC" id="1.1.1.169" evidence="3"/>
<dbReference type="Gene3D" id="1.10.1040.10">
    <property type="entry name" value="N-(1-d-carboxylethyl)-l-norvaline Dehydrogenase, domain 2"/>
    <property type="match status" value="1"/>
</dbReference>
<gene>
    <name evidence="11" type="ORF">LZC95_41070</name>
</gene>
<feature type="domain" description="Ketopantoate reductase N-terminal" evidence="9">
    <location>
        <begin position="11"/>
        <end position="162"/>
    </location>
</feature>
<evidence type="ECO:0000256" key="7">
    <source>
        <dbReference type="ARBA" id="ARBA00032024"/>
    </source>
</evidence>
<comment type="catalytic activity">
    <reaction evidence="8">
        <text>(R)-pantoate + NADP(+) = 2-dehydropantoate + NADPH + H(+)</text>
        <dbReference type="Rhea" id="RHEA:16233"/>
        <dbReference type="ChEBI" id="CHEBI:11561"/>
        <dbReference type="ChEBI" id="CHEBI:15378"/>
        <dbReference type="ChEBI" id="CHEBI:15980"/>
        <dbReference type="ChEBI" id="CHEBI:57783"/>
        <dbReference type="ChEBI" id="CHEBI:58349"/>
        <dbReference type="EC" id="1.1.1.169"/>
    </reaction>
</comment>
<sequence length="360" mass="38281">MHEGTESKQRVLVVGCGGLGGIVAASLLEHSGELVDVTGLTRNRAVTHAIQERGFVLRGVDGLRTVRGRAVNELAPDTAPFDWIILSTQPTQVEDAARNVVPFLAPRGAMVCLQNGLCEDRVAAIAGPERVFGAVVAWGGSMVEPGVYDRTAAGGFTIGRIDGKNDDRLMKLAMLFEPIGPVSTTSNLAGARWSKLAINCAISTLGTLGGKPLGSLMLHRFVRRLGLEIITEAVAVARAEKVRLEKVAGTLDIDWIALSEAERQVNGSPGLVAKHGMLLAVGARYRRLRSSMLAAIERGQPPAVDFLNGEVAVRGHKLGISTPFNREACNMVHAIAAGKMKSGIAALEELARRVPDLEPR</sequence>
<evidence type="ECO:0000259" key="9">
    <source>
        <dbReference type="Pfam" id="PF02558"/>
    </source>
</evidence>
<dbReference type="InterPro" id="IPR013752">
    <property type="entry name" value="KPA_reductase"/>
</dbReference>
<dbReference type="RefSeq" id="WP_394843428.1">
    <property type="nucleotide sequence ID" value="NZ_CP089982.1"/>
</dbReference>